<evidence type="ECO:0000313" key="2">
    <source>
        <dbReference type="Proteomes" id="UP000655751"/>
    </source>
</evidence>
<dbReference type="InterPro" id="IPR009959">
    <property type="entry name" value="Cyclase_SnoaL-like"/>
</dbReference>
<dbReference type="Pfam" id="PF07366">
    <property type="entry name" value="SnoaL"/>
    <property type="match status" value="1"/>
</dbReference>
<dbReference type="EMBL" id="JADMLG010000018">
    <property type="protein sequence ID" value="MBH0780898.1"/>
    <property type="molecule type" value="Genomic_DNA"/>
</dbReference>
<keyword evidence="2" id="KW-1185">Reference proteome</keyword>
<dbReference type="GO" id="GO:0030638">
    <property type="term" value="P:polyketide metabolic process"/>
    <property type="evidence" value="ECO:0007669"/>
    <property type="project" value="InterPro"/>
</dbReference>
<dbReference type="AlphaFoldDB" id="A0A931IHX1"/>
<dbReference type="PANTHER" id="PTHR38436:SF1">
    <property type="entry name" value="ESTER CYCLASE"/>
    <property type="match status" value="1"/>
</dbReference>
<gene>
    <name evidence="1" type="ORF">IT779_31975</name>
</gene>
<evidence type="ECO:0000313" key="1">
    <source>
        <dbReference type="EMBL" id="MBH0780898.1"/>
    </source>
</evidence>
<dbReference type="PANTHER" id="PTHR38436">
    <property type="entry name" value="POLYKETIDE CYCLASE SNOAL-LIKE DOMAIN"/>
    <property type="match status" value="1"/>
</dbReference>
<comment type="caution">
    <text evidence="1">The sequence shown here is derived from an EMBL/GenBank/DDBJ whole genome shotgun (WGS) entry which is preliminary data.</text>
</comment>
<accession>A0A931IHX1</accession>
<reference evidence="1" key="1">
    <citation type="submission" date="2020-11" db="EMBL/GenBank/DDBJ databases">
        <title>Nocardia NEAU-351.nov., a novel actinomycete isolated from the cow dung.</title>
        <authorList>
            <person name="Zhang X."/>
        </authorList>
    </citation>
    <scope>NUCLEOTIDE SEQUENCE</scope>
    <source>
        <strain evidence="1">NEAU-351</strain>
    </source>
</reference>
<protein>
    <submittedName>
        <fullName evidence="1">Ester cyclase</fullName>
    </submittedName>
</protein>
<dbReference type="Gene3D" id="3.10.450.50">
    <property type="match status" value="1"/>
</dbReference>
<dbReference type="SUPFAM" id="SSF54427">
    <property type="entry name" value="NTF2-like"/>
    <property type="match status" value="1"/>
</dbReference>
<dbReference type="Proteomes" id="UP000655751">
    <property type="component" value="Unassembled WGS sequence"/>
</dbReference>
<proteinExistence type="predicted"/>
<sequence length="129" mass="14485">MALVGRRLYAALDAQDWSRLDRLISPGLVVQVGSGSAMGSTEWRRNQEAFYRGFPDGRHIIEDTVVDHDRFVTRCRFTGTHTGFFVDLAPTGKTVSVGVIHIDRFDQGLLVEHYGQLDMHGLRQQLTAV</sequence>
<dbReference type="InterPro" id="IPR032710">
    <property type="entry name" value="NTF2-like_dom_sf"/>
</dbReference>
<name>A0A931IHX1_9NOCA</name>
<organism evidence="1 2">
    <name type="scientific">Nocardia bovistercoris</name>
    <dbReference type="NCBI Taxonomy" id="2785916"/>
    <lineage>
        <taxon>Bacteria</taxon>
        <taxon>Bacillati</taxon>
        <taxon>Actinomycetota</taxon>
        <taxon>Actinomycetes</taxon>
        <taxon>Mycobacteriales</taxon>
        <taxon>Nocardiaceae</taxon>
        <taxon>Nocardia</taxon>
    </lineage>
</organism>